<dbReference type="Proteomes" id="UP000299102">
    <property type="component" value="Unassembled WGS sequence"/>
</dbReference>
<name>A0A4C1TQK4_EUMVA</name>
<keyword evidence="2" id="KW-1185">Reference proteome</keyword>
<sequence>MLLLSHGASTAERSTITTVGSMPAADLKSFKRASQVLVWWPGFVVRWLHCNPLLPSNCSSFYSGIFAYAAWRTLMHL</sequence>
<gene>
    <name evidence="1" type="ORF">EVAR_72856_1</name>
</gene>
<dbReference type="AlphaFoldDB" id="A0A4C1TQK4"/>
<dbReference type="EMBL" id="BGZK01005973">
    <property type="protein sequence ID" value="GBP16196.1"/>
    <property type="molecule type" value="Genomic_DNA"/>
</dbReference>
<comment type="caution">
    <text evidence="1">The sequence shown here is derived from an EMBL/GenBank/DDBJ whole genome shotgun (WGS) entry which is preliminary data.</text>
</comment>
<evidence type="ECO:0000313" key="2">
    <source>
        <dbReference type="Proteomes" id="UP000299102"/>
    </source>
</evidence>
<proteinExistence type="predicted"/>
<accession>A0A4C1TQK4</accession>
<organism evidence="1 2">
    <name type="scientific">Eumeta variegata</name>
    <name type="common">Bagworm moth</name>
    <name type="synonym">Eumeta japonica</name>
    <dbReference type="NCBI Taxonomy" id="151549"/>
    <lineage>
        <taxon>Eukaryota</taxon>
        <taxon>Metazoa</taxon>
        <taxon>Ecdysozoa</taxon>
        <taxon>Arthropoda</taxon>
        <taxon>Hexapoda</taxon>
        <taxon>Insecta</taxon>
        <taxon>Pterygota</taxon>
        <taxon>Neoptera</taxon>
        <taxon>Endopterygota</taxon>
        <taxon>Lepidoptera</taxon>
        <taxon>Glossata</taxon>
        <taxon>Ditrysia</taxon>
        <taxon>Tineoidea</taxon>
        <taxon>Psychidae</taxon>
        <taxon>Oiketicinae</taxon>
        <taxon>Eumeta</taxon>
    </lineage>
</organism>
<protein>
    <submittedName>
        <fullName evidence="1">Uncharacterized protein</fullName>
    </submittedName>
</protein>
<evidence type="ECO:0000313" key="1">
    <source>
        <dbReference type="EMBL" id="GBP16196.1"/>
    </source>
</evidence>
<reference evidence="1 2" key="1">
    <citation type="journal article" date="2019" name="Commun. Biol.">
        <title>The bagworm genome reveals a unique fibroin gene that provides high tensile strength.</title>
        <authorList>
            <person name="Kono N."/>
            <person name="Nakamura H."/>
            <person name="Ohtoshi R."/>
            <person name="Tomita M."/>
            <person name="Numata K."/>
            <person name="Arakawa K."/>
        </authorList>
    </citation>
    <scope>NUCLEOTIDE SEQUENCE [LARGE SCALE GENOMIC DNA]</scope>
</reference>